<dbReference type="InterPro" id="IPR042488">
    <property type="entry name" value="Rad4_BHD3_sf"/>
</dbReference>
<keyword evidence="4" id="KW-0234">DNA repair</keyword>
<proteinExistence type="inferred from homology"/>
<name>E3NH81_CAERE</name>
<evidence type="ECO:0000259" key="8">
    <source>
        <dbReference type="SMART" id="SM01031"/>
    </source>
</evidence>
<feature type="compositionally biased region" description="Basic and acidic residues" evidence="6">
    <location>
        <begin position="643"/>
        <end position="667"/>
    </location>
</feature>
<dbReference type="SUPFAM" id="SSF54001">
    <property type="entry name" value="Cysteine proteinases"/>
    <property type="match status" value="1"/>
</dbReference>
<evidence type="ECO:0000256" key="1">
    <source>
        <dbReference type="ARBA" id="ARBA00004123"/>
    </source>
</evidence>
<dbReference type="InterPro" id="IPR038765">
    <property type="entry name" value="Papain-like_cys_pep_sf"/>
</dbReference>
<dbReference type="PANTHER" id="PTHR12135">
    <property type="entry name" value="DNA REPAIR PROTEIN XP-C / RAD4"/>
    <property type="match status" value="1"/>
</dbReference>
<dbReference type="InterPro" id="IPR018327">
    <property type="entry name" value="BHD_2"/>
</dbReference>
<feature type="region of interest" description="Disordered" evidence="6">
    <location>
        <begin position="643"/>
        <end position="683"/>
    </location>
</feature>
<evidence type="ECO:0000256" key="3">
    <source>
        <dbReference type="ARBA" id="ARBA00022763"/>
    </source>
</evidence>
<dbReference type="FunFam" id="3.30.70.2460:FF:000001">
    <property type="entry name" value="DNA repair protein Rad4 family"/>
    <property type="match status" value="1"/>
</dbReference>
<evidence type="ECO:0000313" key="11">
    <source>
        <dbReference type="Proteomes" id="UP000008281"/>
    </source>
</evidence>
<feature type="compositionally biased region" description="Polar residues" evidence="6">
    <location>
        <begin position="10"/>
        <end position="25"/>
    </location>
</feature>
<feature type="region of interest" description="Disordered" evidence="6">
    <location>
        <begin position="1037"/>
        <end position="1101"/>
    </location>
</feature>
<reference evidence="10" key="1">
    <citation type="submission" date="2007-07" db="EMBL/GenBank/DDBJ databases">
        <title>PCAP assembly of the Caenorhabditis remanei genome.</title>
        <authorList>
            <consortium name="The Caenorhabditis remanei Sequencing Consortium"/>
            <person name="Wilson R.K."/>
        </authorList>
    </citation>
    <scope>NUCLEOTIDE SEQUENCE [LARGE SCALE GENOMIC DNA]</scope>
    <source>
        <strain evidence="10">PB4641</strain>
    </source>
</reference>
<keyword evidence="3" id="KW-0227">DNA damage</keyword>
<feature type="region of interest" description="Disordered" evidence="6">
    <location>
        <begin position="399"/>
        <end position="437"/>
    </location>
</feature>
<feature type="compositionally biased region" description="Acidic residues" evidence="6">
    <location>
        <begin position="91"/>
        <end position="100"/>
    </location>
</feature>
<feature type="domain" description="Rad4 beta-hairpin" evidence="9">
    <location>
        <begin position="921"/>
        <end position="995"/>
    </location>
</feature>
<dbReference type="SMART" id="SM01031">
    <property type="entry name" value="BHD_2"/>
    <property type="match status" value="1"/>
</dbReference>
<feature type="domain" description="Rad4 beta-hairpin" evidence="8">
    <location>
        <begin position="859"/>
        <end position="914"/>
    </location>
</feature>
<keyword evidence="11" id="KW-1185">Reference proteome</keyword>
<feature type="compositionally biased region" description="Basic residues" evidence="6">
    <location>
        <begin position="45"/>
        <end position="56"/>
    </location>
</feature>
<comment type="similarity">
    <text evidence="2">Belongs to the XPC family.</text>
</comment>
<keyword evidence="5" id="KW-0539">Nucleus</keyword>
<feature type="compositionally biased region" description="Basic residues" evidence="6">
    <location>
        <begin position="30"/>
        <end position="39"/>
    </location>
</feature>
<dbReference type="GO" id="GO:0003684">
    <property type="term" value="F:damaged DNA binding"/>
    <property type="evidence" value="ECO:0007669"/>
    <property type="project" value="InterPro"/>
</dbReference>
<dbReference type="STRING" id="31234.E3NH81"/>
<dbReference type="AlphaFoldDB" id="E3NH81"/>
<feature type="compositionally biased region" description="Polar residues" evidence="6">
    <location>
        <begin position="123"/>
        <end position="135"/>
    </location>
</feature>
<evidence type="ECO:0000313" key="10">
    <source>
        <dbReference type="EMBL" id="EFO97920.1"/>
    </source>
</evidence>
<dbReference type="Pfam" id="PF10404">
    <property type="entry name" value="BHD_2"/>
    <property type="match status" value="1"/>
</dbReference>
<dbReference type="GO" id="GO:0006298">
    <property type="term" value="P:mismatch repair"/>
    <property type="evidence" value="ECO:0007669"/>
    <property type="project" value="TreeGrafter"/>
</dbReference>
<feature type="compositionally biased region" description="Acidic residues" evidence="6">
    <location>
        <begin position="423"/>
        <end position="437"/>
    </location>
</feature>
<dbReference type="GO" id="GO:0005737">
    <property type="term" value="C:cytoplasm"/>
    <property type="evidence" value="ECO:0007669"/>
    <property type="project" value="TreeGrafter"/>
</dbReference>
<dbReference type="Pfam" id="PF10405">
    <property type="entry name" value="BHD_3"/>
    <property type="match status" value="1"/>
</dbReference>
<dbReference type="GO" id="GO:0000111">
    <property type="term" value="C:nucleotide-excision repair factor 2 complex"/>
    <property type="evidence" value="ECO:0007669"/>
    <property type="project" value="TreeGrafter"/>
</dbReference>
<dbReference type="InParanoid" id="E3NH81"/>
<dbReference type="InterPro" id="IPR004583">
    <property type="entry name" value="DNA_repair_Rad4"/>
</dbReference>
<dbReference type="HOGENOM" id="CLU_283172_0_0_1"/>
<gene>
    <name evidence="10" type="primary">Cre-xpc-1</name>
    <name evidence="10" type="ORF">CRE_14335</name>
</gene>
<evidence type="ECO:0000256" key="4">
    <source>
        <dbReference type="ARBA" id="ARBA00023204"/>
    </source>
</evidence>
<dbReference type="Pfam" id="PF10403">
    <property type="entry name" value="BHD_1"/>
    <property type="match status" value="1"/>
</dbReference>
<dbReference type="Gene3D" id="2.20.20.110">
    <property type="entry name" value="Rad4, beta-hairpin domain BHD1"/>
    <property type="match status" value="1"/>
</dbReference>
<dbReference type="Pfam" id="PF03835">
    <property type="entry name" value="Rad4"/>
    <property type="match status" value="1"/>
</dbReference>
<dbReference type="Gene3D" id="3.30.70.2460">
    <property type="entry name" value="Rad4, beta-hairpin domain BHD3"/>
    <property type="match status" value="1"/>
</dbReference>
<evidence type="ECO:0000256" key="5">
    <source>
        <dbReference type="ARBA" id="ARBA00023242"/>
    </source>
</evidence>
<evidence type="ECO:0000256" key="2">
    <source>
        <dbReference type="ARBA" id="ARBA00009525"/>
    </source>
</evidence>
<feature type="compositionally biased region" description="Low complexity" evidence="6">
    <location>
        <begin position="164"/>
        <end position="177"/>
    </location>
</feature>
<feature type="compositionally biased region" description="Basic and acidic residues" evidence="6">
    <location>
        <begin position="1074"/>
        <end position="1083"/>
    </location>
</feature>
<dbReference type="InterPro" id="IPR018325">
    <property type="entry name" value="Rad4/PNGase_transGLS-fold"/>
</dbReference>
<evidence type="ECO:0000259" key="9">
    <source>
        <dbReference type="SMART" id="SM01032"/>
    </source>
</evidence>
<dbReference type="Proteomes" id="UP000008281">
    <property type="component" value="Unassembled WGS sequence"/>
</dbReference>
<dbReference type="EMBL" id="DS268669">
    <property type="protein sequence ID" value="EFO97920.1"/>
    <property type="molecule type" value="Genomic_DNA"/>
</dbReference>
<dbReference type="SMART" id="SM01032">
    <property type="entry name" value="BHD_3"/>
    <property type="match status" value="1"/>
</dbReference>
<dbReference type="FunCoup" id="E3NH81">
    <property type="interactions" value="1769"/>
</dbReference>
<dbReference type="GO" id="GO:0071942">
    <property type="term" value="C:XPC complex"/>
    <property type="evidence" value="ECO:0007669"/>
    <property type="project" value="TreeGrafter"/>
</dbReference>
<dbReference type="GO" id="GO:0006289">
    <property type="term" value="P:nucleotide-excision repair"/>
    <property type="evidence" value="ECO:0007669"/>
    <property type="project" value="InterPro"/>
</dbReference>
<comment type="subcellular location">
    <subcellularLocation>
        <location evidence="1">Nucleus</location>
    </subcellularLocation>
</comment>
<dbReference type="GO" id="GO:0003697">
    <property type="term" value="F:single-stranded DNA binding"/>
    <property type="evidence" value="ECO:0007669"/>
    <property type="project" value="TreeGrafter"/>
</dbReference>
<dbReference type="InterPro" id="IPR018326">
    <property type="entry name" value="Rad4_beta-hairpin_dom1"/>
</dbReference>
<dbReference type="Gene3D" id="3.90.260.10">
    <property type="entry name" value="Transglutaminase-like"/>
    <property type="match status" value="1"/>
</dbReference>
<sequence>METRRRSARLQLQTANSMNAAPQSSDEPKQKKKSPRGGRKTTTMKAKRAAPKRVANRRSTATPTPEDLESDSEDVASKIPKKSEHPMSESSSDEEMDVDLAPESSDVKKSAKNAPESAKNAPKPSSTAPESSNAKKSAKNGPKPSSRAPESSYVEDSAKNAPKSSYAAPDAPRPASSRPRRSTVLTKRVSYVPEDDMMELSSSSEDVSDSETEEVTTTPSMKRGKIQKSGSGIPKKRAKIYAAEESESSDSEEEESEDSEEADSDAPGPSNRVSKPRSRGTGKPRPQSSNQKDAHWPKCSKASIARKTGNPKNSKTVKSGLRMAVKPKPAQPWKKNLTGYEADRKLAKGERRMLEYRKVAHAYARGKIEEVSYDECFKIHENMKKAYFEGRAIIDALTPETLGAQGDRKQEKHKKPSKSKDSDDSDGGNSSEDEWEEMEHFQPVLDDNIEVTVDHEANGEEEENGVEKDWWVVYLRQEVNKRIRESWENTHKVGLFAGLKVHLLCYMAHLKLVVKTALDESLVPSLMMSQLPNGYLKFVGEIIPVDVMKNLVKWFTDAFRPLNGVVSVAAIEQDLLEGHEARYPETSRLTALVDGKCYETDLDRATLLFCLLKGLEATCRIVVNARTIQRKWDKKQQKELKEEMDKFRELSRSRSTTPKDSEGKGDTVDAAPSTSETKKSSKKPAKKVEERNYWVEYWQPFEKRWICIDPLHKTVDEPLTIHKDATTPISYVFAVDNRQGICEVSQRYAMDCVKQEFRRRRTDPRWIAWTLSLRPFAANAERKKWEAMQMREDLVKRPLPTIMSEYKNHPLQNSFFFSRYVLEKDLLKFEAIYPPPETQKPLGTIRGHNVYPRSCVFTLQGENNWLKLARSVKIGEEPYKVVKARPDFRVPVEDRVDQFLNVYGYWQTEKYRRPPLKNGKIPHNDYGNVYMFNECMCPLECVHLKLPGLVQLSRKMGKQCVPAVVGWAFDGGFTHPVIDGAIVLEKDAAQFIKEWEKLESGRAEREEKARVDRIHENWRKLIKGMLRLAYVRKQFGATRPNGKQKTSNGESGGKKKKEEEDSGDKDDGAGPSDSVDHIIDNSERIGPLEGFSLDDFINKKK</sequence>
<dbReference type="OrthoDB" id="300780at2759"/>
<organism evidence="11">
    <name type="scientific">Caenorhabditis remanei</name>
    <name type="common">Caenorhabditis vulgaris</name>
    <dbReference type="NCBI Taxonomy" id="31234"/>
    <lineage>
        <taxon>Eukaryota</taxon>
        <taxon>Metazoa</taxon>
        <taxon>Ecdysozoa</taxon>
        <taxon>Nematoda</taxon>
        <taxon>Chromadorea</taxon>
        <taxon>Rhabditida</taxon>
        <taxon>Rhabditina</taxon>
        <taxon>Rhabditomorpha</taxon>
        <taxon>Rhabditoidea</taxon>
        <taxon>Rhabditidae</taxon>
        <taxon>Peloderinae</taxon>
        <taxon>Caenorhabditis</taxon>
    </lineage>
</organism>
<feature type="domain" description="Rad4 beta-hairpin" evidence="7">
    <location>
        <begin position="795"/>
        <end position="857"/>
    </location>
</feature>
<dbReference type="InterPro" id="IPR018328">
    <property type="entry name" value="Rad4_beta-hairpin_dom3"/>
</dbReference>
<dbReference type="SMART" id="SM01030">
    <property type="entry name" value="BHD_1"/>
    <property type="match status" value="1"/>
</dbReference>
<dbReference type="PANTHER" id="PTHR12135:SF0">
    <property type="entry name" value="DNA REPAIR PROTEIN COMPLEMENTING XP-C CELLS"/>
    <property type="match status" value="1"/>
</dbReference>
<feature type="compositionally biased region" description="Acidic residues" evidence="6">
    <location>
        <begin position="244"/>
        <end position="264"/>
    </location>
</feature>
<dbReference type="eggNOG" id="KOG2179">
    <property type="taxonomic scope" value="Eukaryota"/>
</dbReference>
<dbReference type="InterPro" id="IPR036985">
    <property type="entry name" value="Transglutaminase-like_sf"/>
</dbReference>
<protein>
    <submittedName>
        <fullName evidence="10">CRE-XPC-1 protein</fullName>
    </submittedName>
</protein>
<evidence type="ECO:0000256" key="6">
    <source>
        <dbReference type="SAM" id="MobiDB-lite"/>
    </source>
</evidence>
<feature type="region of interest" description="Disordered" evidence="6">
    <location>
        <begin position="1"/>
        <end position="323"/>
    </location>
</feature>
<accession>E3NH81</accession>
<dbReference type="OMA" id="WIKMARS"/>
<evidence type="ECO:0000259" key="7">
    <source>
        <dbReference type="SMART" id="SM01030"/>
    </source>
</evidence>